<evidence type="ECO:0000313" key="4">
    <source>
        <dbReference type="EMBL" id="MFC3175029.1"/>
    </source>
</evidence>
<dbReference type="RefSeq" id="WP_379510404.1">
    <property type="nucleotide sequence ID" value="NZ_JBHRTQ010000010.1"/>
</dbReference>
<dbReference type="Gene3D" id="3.40.50.300">
    <property type="entry name" value="P-loop containing nucleotide triphosphate hydrolases"/>
    <property type="match status" value="2"/>
</dbReference>
<dbReference type="InterPro" id="IPR038729">
    <property type="entry name" value="Rad50/SbcC_AAA"/>
</dbReference>
<proteinExistence type="predicted"/>
<sequence>MHILAIRGRNLASLADDFDIDFAAEPLASSGIFAITGPTGAGKSTLLDAVCLALYGEIPRLRAAPSSGRIGAEETGLGTRDPRAILRHGTGDCFAEVEFAVSGGATYRARWSAKRARGKADGRFQSNEHAFERIDTAERLGGTRTETLAAIQQVIGLTAEQFGRAVLLAQGDFEAFVRADANERALLLERLTGSEIYARLGQRAFEKARALETGLDDLRRQIAAQNGLDDEQRAEAESACDDARAAEQAALAALEALQEFRRWEHAEASLAHAVAIAQAEAAAAEQAVTEADPRRAALARARQALKLTPAWEAAAEAGHKHSAAEARIVEEQQALALAEDARKIAEQAEAEARTTLAACAARATDLEPEFAQARVLDLRLAEATERREKAAQDAERQRHAAAAADAEQRTAAETFATATRHHAAAQDWLGAHADLGQVALRREELAGQLADHARASGVAARHEADHAGHEAAQLQALGRWSNAEEVLRTALESHEAAARALAAAEVALPPETRLDELAGRRERLLALQTRLGVAAEARQRSAEADQALTLTRTQLRAAGDQRTEAEARQADLATRLPDLGERLGKARRQLSFLAAAAGDAAATLRSSLQDDEPCPVCGSAYHQLARFDDSLEAQLRPLREEVARLEANQDALSGQHAKARLEIATLSERLDLLERQQADQLGLLARAGAALDEAEAALGEAATAEGFVPDADELPTAVGTALDDAAAEMARLQTLRGTVVTARAAERQARTRRDAASEDHVAACDRLAHATRARDDRAREATAAREQADRLALALDRWLALLTDWRALADARAWLADECVAWDTRRTARDRLAADLPTQRDNATRTEAAAVSARQQAEATDQAFAAADQVRARLTAERAALLDGAEVATVEQQLQADSRQAENRLAAASGAREQAAGKALAAGTRLAEYRRQLAEAATEQAARREHFDGALAEAELAEAEVVAVAVQGEAALSAESEALTALDRARETARALARQREGDLIVHRQAKAPELRGADLAAALDSAQANLDAAAKAHREADLLLRQDDGVRDRTASLRAELDHKAAKADVWLRLNDLVGDRTGAIFRRFAQGLTLERLLAHANARLAELKPRFTLERGTGGEMLIQVVDNDMGGEVRGLHNLSGGERFLVSLALALGLAEMSTSGGVRIESLFIDEGFGALDPASLGHAVALLEQLHATGRRVGVISHVEELKERIPVKIEVTPTGRGTSRVEVVSG</sequence>
<evidence type="ECO:0000256" key="2">
    <source>
        <dbReference type="SAM" id="MobiDB-lite"/>
    </source>
</evidence>
<evidence type="ECO:0000259" key="3">
    <source>
        <dbReference type="Pfam" id="PF13476"/>
    </source>
</evidence>
<keyword evidence="1" id="KW-0175">Coiled coil</keyword>
<feature type="region of interest" description="Disordered" evidence="2">
    <location>
        <begin position="387"/>
        <end position="409"/>
    </location>
</feature>
<name>A0ABV7IRU9_9SPHN</name>
<dbReference type="EMBL" id="JBHRTQ010000010">
    <property type="protein sequence ID" value="MFC3175029.1"/>
    <property type="molecule type" value="Genomic_DNA"/>
</dbReference>
<gene>
    <name evidence="4" type="ORF">ACFOD9_12285</name>
</gene>
<organism evidence="4 5">
    <name type="scientific">Novosphingobium bradum</name>
    <dbReference type="NCBI Taxonomy" id="1737444"/>
    <lineage>
        <taxon>Bacteria</taxon>
        <taxon>Pseudomonadati</taxon>
        <taxon>Pseudomonadota</taxon>
        <taxon>Alphaproteobacteria</taxon>
        <taxon>Sphingomonadales</taxon>
        <taxon>Sphingomonadaceae</taxon>
        <taxon>Novosphingobium</taxon>
    </lineage>
</organism>
<dbReference type="PANTHER" id="PTHR32114:SF2">
    <property type="entry name" value="ABC TRANSPORTER ABCH.3"/>
    <property type="match status" value="1"/>
</dbReference>
<dbReference type="Pfam" id="PF13476">
    <property type="entry name" value="AAA_23"/>
    <property type="match status" value="1"/>
</dbReference>
<protein>
    <submittedName>
        <fullName evidence="4">AAA family ATPase</fullName>
    </submittedName>
</protein>
<dbReference type="SUPFAM" id="SSF52540">
    <property type="entry name" value="P-loop containing nucleoside triphosphate hydrolases"/>
    <property type="match status" value="1"/>
</dbReference>
<feature type="compositionally biased region" description="Basic and acidic residues" evidence="2">
    <location>
        <begin position="387"/>
        <end position="398"/>
    </location>
</feature>
<evidence type="ECO:0000313" key="5">
    <source>
        <dbReference type="Proteomes" id="UP001595604"/>
    </source>
</evidence>
<comment type="caution">
    <text evidence="4">The sequence shown here is derived from an EMBL/GenBank/DDBJ whole genome shotgun (WGS) entry which is preliminary data.</text>
</comment>
<evidence type="ECO:0000256" key="1">
    <source>
        <dbReference type="SAM" id="Coils"/>
    </source>
</evidence>
<dbReference type="Pfam" id="PF13558">
    <property type="entry name" value="SbcC_Walker_B"/>
    <property type="match status" value="1"/>
</dbReference>
<dbReference type="Proteomes" id="UP001595604">
    <property type="component" value="Unassembled WGS sequence"/>
</dbReference>
<feature type="domain" description="Rad50/SbcC-type AAA" evidence="3">
    <location>
        <begin position="7"/>
        <end position="223"/>
    </location>
</feature>
<keyword evidence="5" id="KW-1185">Reference proteome</keyword>
<dbReference type="InterPro" id="IPR027417">
    <property type="entry name" value="P-loop_NTPase"/>
</dbReference>
<dbReference type="PANTHER" id="PTHR32114">
    <property type="entry name" value="ABC TRANSPORTER ABCH.3"/>
    <property type="match status" value="1"/>
</dbReference>
<feature type="coiled-coil region" evidence="1">
    <location>
        <begin position="628"/>
        <end position="676"/>
    </location>
</feature>
<accession>A0ABV7IRU9</accession>
<reference evidence="5" key="1">
    <citation type="journal article" date="2019" name="Int. J. Syst. Evol. Microbiol.">
        <title>The Global Catalogue of Microorganisms (GCM) 10K type strain sequencing project: providing services to taxonomists for standard genome sequencing and annotation.</title>
        <authorList>
            <consortium name="The Broad Institute Genomics Platform"/>
            <consortium name="The Broad Institute Genome Sequencing Center for Infectious Disease"/>
            <person name="Wu L."/>
            <person name="Ma J."/>
        </authorList>
    </citation>
    <scope>NUCLEOTIDE SEQUENCE [LARGE SCALE GENOMIC DNA]</scope>
    <source>
        <strain evidence="5">KCTC 42984</strain>
    </source>
</reference>
<feature type="compositionally biased region" description="Low complexity" evidence="2">
    <location>
        <begin position="400"/>
        <end position="409"/>
    </location>
</feature>